<name>A0A7X2N3U1_9FIRM</name>
<organism evidence="3 4">
    <name type="scientific">Floccifex porci</name>
    <dbReference type="NCBI Taxonomy" id="2606629"/>
    <lineage>
        <taxon>Bacteria</taxon>
        <taxon>Bacillati</taxon>
        <taxon>Bacillota</taxon>
        <taxon>Erysipelotrichia</taxon>
        <taxon>Erysipelotrichales</taxon>
        <taxon>Erysipelotrichaceae</taxon>
        <taxon>Floccifex</taxon>
    </lineage>
</organism>
<evidence type="ECO:0000259" key="2">
    <source>
        <dbReference type="Pfam" id="PF05569"/>
    </source>
</evidence>
<evidence type="ECO:0000313" key="4">
    <source>
        <dbReference type="Proteomes" id="UP000470082"/>
    </source>
</evidence>
<feature type="transmembrane region" description="Helical" evidence="1">
    <location>
        <begin position="6"/>
        <end position="26"/>
    </location>
</feature>
<evidence type="ECO:0000256" key="1">
    <source>
        <dbReference type="SAM" id="Phobius"/>
    </source>
</evidence>
<gene>
    <name evidence="3" type="ORF">FYJ50_07730</name>
</gene>
<dbReference type="Pfam" id="PF05569">
    <property type="entry name" value="Peptidase_M56"/>
    <property type="match status" value="1"/>
</dbReference>
<feature type="transmembrane region" description="Helical" evidence="1">
    <location>
        <begin position="85"/>
        <end position="107"/>
    </location>
</feature>
<feature type="transmembrane region" description="Helical" evidence="1">
    <location>
        <begin position="33"/>
        <end position="53"/>
    </location>
</feature>
<dbReference type="InterPro" id="IPR052173">
    <property type="entry name" value="Beta-lactam_resp_regulator"/>
</dbReference>
<feature type="transmembrane region" description="Helical" evidence="1">
    <location>
        <begin position="59"/>
        <end position="78"/>
    </location>
</feature>
<proteinExistence type="predicted"/>
<keyword evidence="1" id="KW-0472">Membrane</keyword>
<reference evidence="3 4" key="1">
    <citation type="submission" date="2019-08" db="EMBL/GenBank/DDBJ databases">
        <title>In-depth cultivation of the pig gut microbiome towards novel bacterial diversity and tailored functional studies.</title>
        <authorList>
            <person name="Wylensek D."/>
            <person name="Hitch T.C.A."/>
            <person name="Clavel T."/>
        </authorList>
    </citation>
    <scope>NUCLEOTIDE SEQUENCE [LARGE SCALE GENOMIC DNA]</scope>
    <source>
        <strain evidence="3 4">LKV-178-WT-2G</strain>
    </source>
</reference>
<sequence length="373" mass="44214">MIFSVSSLFITLIVSTVLILLFYLILFNNKLIFLFRVDLLIVLSLIIILRLFLPFEWPFTITILFPTLMNPIFDFYTYKLVNNFTVLYLLIFIWIIGSIIQTIRFIIQFKKISNIFNILKQTAEKKKLSDFLTIEEKINYPVWIDNEIPCPMILGFKKIILLPKMNLQSKELDFVLFHELNHLKHHDNWIKLITNILLILYWWFPPVYLLCNKIHLVLEMRADKHAIKTLSKLEVADYAKTLTKIQKSISNQQSSIFNNLMISSKFYIEDNSYTLLFRVKYLFNRHYGKRSNVLLIALIVFLPLLSYGVVFEPYFKPPVEGEDYFYASDFERGFLVYHKDGTYTMHIDDKILELGKIDPKEDLAFKDVPIIEE</sequence>
<dbReference type="PANTHER" id="PTHR34978:SF3">
    <property type="entry name" value="SLR0241 PROTEIN"/>
    <property type="match status" value="1"/>
</dbReference>
<dbReference type="AlphaFoldDB" id="A0A7X2N3U1"/>
<dbReference type="EMBL" id="VUMM01000016">
    <property type="protein sequence ID" value="MSS01979.1"/>
    <property type="molecule type" value="Genomic_DNA"/>
</dbReference>
<accession>A0A7X2N3U1</accession>
<keyword evidence="4" id="KW-1185">Reference proteome</keyword>
<keyword evidence="1" id="KW-0812">Transmembrane</keyword>
<evidence type="ECO:0000313" key="3">
    <source>
        <dbReference type="EMBL" id="MSS01979.1"/>
    </source>
</evidence>
<dbReference type="CDD" id="cd07341">
    <property type="entry name" value="M56_BlaR1_MecR1_like"/>
    <property type="match status" value="1"/>
</dbReference>
<keyword evidence="1" id="KW-1133">Transmembrane helix</keyword>
<dbReference type="PANTHER" id="PTHR34978">
    <property type="entry name" value="POSSIBLE SENSOR-TRANSDUCER PROTEIN BLAR"/>
    <property type="match status" value="1"/>
</dbReference>
<comment type="caution">
    <text evidence="3">The sequence shown here is derived from an EMBL/GenBank/DDBJ whole genome shotgun (WGS) entry which is preliminary data.</text>
</comment>
<protein>
    <submittedName>
        <fullName evidence="3">M56 family metallopeptidase</fullName>
    </submittedName>
</protein>
<feature type="transmembrane region" description="Helical" evidence="1">
    <location>
        <begin position="189"/>
        <end position="211"/>
    </location>
</feature>
<feature type="transmembrane region" description="Helical" evidence="1">
    <location>
        <begin position="293"/>
        <end position="311"/>
    </location>
</feature>
<dbReference type="Proteomes" id="UP000470082">
    <property type="component" value="Unassembled WGS sequence"/>
</dbReference>
<feature type="domain" description="Peptidase M56" evidence="2">
    <location>
        <begin position="79"/>
        <end position="264"/>
    </location>
</feature>
<dbReference type="InterPro" id="IPR008756">
    <property type="entry name" value="Peptidase_M56"/>
</dbReference>